<sequence>MVEFGQVPCACVTFNEKRRQFGLGIPEALFNNPTLLT</sequence>
<evidence type="ECO:0000313" key="2">
    <source>
        <dbReference type="Proteomes" id="UP000003835"/>
    </source>
</evidence>
<dbReference type="AlphaFoldDB" id="B4W391"/>
<reference evidence="1 2" key="1">
    <citation type="submission" date="2008-07" db="EMBL/GenBank/DDBJ databases">
        <authorList>
            <person name="Tandeau de Marsac N."/>
            <person name="Ferriera S."/>
            <person name="Johnson J."/>
            <person name="Kravitz S."/>
            <person name="Beeson K."/>
            <person name="Sutton G."/>
            <person name="Rogers Y.-H."/>
            <person name="Friedman R."/>
            <person name="Frazier M."/>
            <person name="Venter J.C."/>
        </authorList>
    </citation>
    <scope>NUCLEOTIDE SEQUENCE [LARGE SCALE GENOMIC DNA]</scope>
    <source>
        <strain evidence="1 2">PCC 7420</strain>
    </source>
</reference>
<dbReference type="STRING" id="118168.MC7420_1644"/>
<organism evidence="1 2">
    <name type="scientific">Coleofasciculus chthonoplastes PCC 7420</name>
    <dbReference type="NCBI Taxonomy" id="118168"/>
    <lineage>
        <taxon>Bacteria</taxon>
        <taxon>Bacillati</taxon>
        <taxon>Cyanobacteriota</taxon>
        <taxon>Cyanophyceae</taxon>
        <taxon>Coleofasciculales</taxon>
        <taxon>Coleofasciculaceae</taxon>
        <taxon>Coleofasciculus</taxon>
    </lineage>
</organism>
<dbReference type="HOGENOM" id="CLU_3342514_0_0_3"/>
<protein>
    <submittedName>
        <fullName evidence="1">Uncharacterized protein</fullName>
    </submittedName>
</protein>
<dbReference type="EMBL" id="DS989873">
    <property type="protein sequence ID" value="EDX71430.1"/>
    <property type="molecule type" value="Genomic_DNA"/>
</dbReference>
<evidence type="ECO:0000313" key="1">
    <source>
        <dbReference type="EMBL" id="EDX71430.1"/>
    </source>
</evidence>
<dbReference type="Proteomes" id="UP000003835">
    <property type="component" value="Unassembled WGS sequence"/>
</dbReference>
<keyword evidence="2" id="KW-1185">Reference proteome</keyword>
<accession>B4W391</accession>
<proteinExistence type="predicted"/>
<gene>
    <name evidence="1" type="ORF">MC7420_1644</name>
</gene>
<name>B4W391_9CYAN</name>